<dbReference type="Pfam" id="PF24703">
    <property type="entry name" value="DUF7666"/>
    <property type="match status" value="1"/>
</dbReference>
<proteinExistence type="predicted"/>
<feature type="domain" description="DUF7666" evidence="1">
    <location>
        <begin position="1"/>
        <end position="93"/>
    </location>
</feature>
<name>A0A8S5NTK2_9CAUD</name>
<evidence type="ECO:0000313" key="2">
    <source>
        <dbReference type="EMBL" id="DAD98125.1"/>
    </source>
</evidence>
<organism evidence="2">
    <name type="scientific">Myoviridae sp. ct1CM14</name>
    <dbReference type="NCBI Taxonomy" id="2825018"/>
    <lineage>
        <taxon>Viruses</taxon>
        <taxon>Duplodnaviria</taxon>
        <taxon>Heunggongvirae</taxon>
        <taxon>Uroviricota</taxon>
        <taxon>Caudoviricetes</taxon>
    </lineage>
</organism>
<reference evidence="2" key="1">
    <citation type="journal article" date="2021" name="Proc. Natl. Acad. Sci. U.S.A.">
        <title>A Catalog of Tens of Thousands of Viruses from Human Metagenomes Reveals Hidden Associations with Chronic Diseases.</title>
        <authorList>
            <person name="Tisza M.J."/>
            <person name="Buck C.B."/>
        </authorList>
    </citation>
    <scope>NUCLEOTIDE SEQUENCE</scope>
    <source>
        <strain evidence="2">Ct1CM14</strain>
    </source>
</reference>
<sequence>MIAFKGFNKDLVCTMGKGRYQYEVGKTYKEDSAKCASDGFHCVEEPIEVLRWYKNDSSRYCIVEAGGDVNEDGSDKMSCTEMKILKEITLQQLGAFECRWLQEHAERKCSSYVKRDSARDDGTGIVLVRGKNPKAAGAKGSTLFLLREGKKTKEIEEVGIFQVDGLEYMPDTYYRVDGRKCR</sequence>
<accession>A0A8S5NTK2</accession>
<evidence type="ECO:0000259" key="1">
    <source>
        <dbReference type="Pfam" id="PF24703"/>
    </source>
</evidence>
<dbReference type="InterPro" id="IPR056083">
    <property type="entry name" value="DUF7666"/>
</dbReference>
<protein>
    <recommendedName>
        <fullName evidence="1">DUF7666 domain-containing protein</fullName>
    </recommendedName>
</protein>
<dbReference type="EMBL" id="BK015253">
    <property type="protein sequence ID" value="DAD98125.1"/>
    <property type="molecule type" value="Genomic_DNA"/>
</dbReference>